<keyword evidence="1" id="KW-1133">Transmembrane helix</keyword>
<evidence type="ECO:0008006" key="4">
    <source>
        <dbReference type="Google" id="ProtNLM"/>
    </source>
</evidence>
<evidence type="ECO:0000313" key="2">
    <source>
        <dbReference type="EMBL" id="BBO33640.1"/>
    </source>
</evidence>
<reference evidence="3" key="1">
    <citation type="submission" date="2019-10" db="EMBL/GenBank/DDBJ databases">
        <title>Lacipirellula parvula gen. nov., sp. nov., representing a lineage of planctomycetes widespread in freshwater anoxic habitats, and description of the family Lacipirellulaceae.</title>
        <authorList>
            <person name="Dedysh S.N."/>
            <person name="Kulichevskaya I.S."/>
            <person name="Beletsky A.V."/>
            <person name="Rakitin A.L."/>
            <person name="Mardanov A.V."/>
            <person name="Ivanova A.A."/>
            <person name="Saltykova V.X."/>
            <person name="Rijpstra W.I.C."/>
            <person name="Sinninghe Damste J.S."/>
            <person name="Ravin N.V."/>
        </authorList>
    </citation>
    <scope>NUCLEOTIDE SEQUENCE [LARGE SCALE GENOMIC DNA]</scope>
    <source>
        <strain evidence="3">PX69</strain>
    </source>
</reference>
<feature type="transmembrane region" description="Helical" evidence="1">
    <location>
        <begin position="89"/>
        <end position="109"/>
    </location>
</feature>
<keyword evidence="1" id="KW-0472">Membrane</keyword>
<dbReference type="RefSeq" id="WP_152099375.1">
    <property type="nucleotide sequence ID" value="NZ_AP021861.1"/>
</dbReference>
<keyword evidence="1" id="KW-0812">Transmembrane</keyword>
<dbReference type="EMBL" id="AP021861">
    <property type="protein sequence ID" value="BBO33640.1"/>
    <property type="molecule type" value="Genomic_DNA"/>
</dbReference>
<evidence type="ECO:0000313" key="3">
    <source>
        <dbReference type="Proteomes" id="UP000326837"/>
    </source>
</evidence>
<protein>
    <recommendedName>
        <fullName evidence="4">DUF3426 domain-containing protein</fullName>
    </recommendedName>
</protein>
<sequence>MAIRVVCPGCGKGINAPDNRAGTRAKCPGCGQQLTIGGLPADASLPQQLAVSAPPPPPPDPIATPAPVADHNFDFPTTPKEKSTQRKQWPAWAPIAGVGALCLIVGFFLGREYLKWEIRSAFEKAAEGFQEGLAKSLGGGGTVGNIDKRDDRTAELVPKVKILGASIRTVPQQFGGDELIVNVKVRNDSNEPISAIYFAATVKSPNRAVPWAEVKFSKLISGGLERGETQELEYTPNQFDGGWYRVKEAPKDAKFIVSVRDVDWPTESK</sequence>
<evidence type="ECO:0000256" key="1">
    <source>
        <dbReference type="SAM" id="Phobius"/>
    </source>
</evidence>
<accession>A0A5K7XAB2</accession>
<dbReference type="Proteomes" id="UP000326837">
    <property type="component" value="Chromosome"/>
</dbReference>
<gene>
    <name evidence="2" type="ORF">PLANPX_3252</name>
</gene>
<proteinExistence type="predicted"/>
<dbReference type="AlphaFoldDB" id="A0A5K7XAB2"/>
<dbReference type="KEGG" id="lpav:PLANPX_3252"/>
<name>A0A5K7XAB2_9BACT</name>
<keyword evidence="3" id="KW-1185">Reference proteome</keyword>
<organism evidence="2 3">
    <name type="scientific">Lacipirellula parvula</name>
    <dbReference type="NCBI Taxonomy" id="2650471"/>
    <lineage>
        <taxon>Bacteria</taxon>
        <taxon>Pseudomonadati</taxon>
        <taxon>Planctomycetota</taxon>
        <taxon>Planctomycetia</taxon>
        <taxon>Pirellulales</taxon>
        <taxon>Lacipirellulaceae</taxon>
        <taxon>Lacipirellula</taxon>
    </lineage>
</organism>